<comment type="similarity">
    <text evidence="5">Belongs to the laat-1 family.</text>
</comment>
<dbReference type="OrthoDB" id="8048523at2759"/>
<organism evidence="9">
    <name type="scientific">Eremomyces bilateralis CBS 781.70</name>
    <dbReference type="NCBI Taxonomy" id="1392243"/>
    <lineage>
        <taxon>Eukaryota</taxon>
        <taxon>Fungi</taxon>
        <taxon>Dikarya</taxon>
        <taxon>Ascomycota</taxon>
        <taxon>Pezizomycotina</taxon>
        <taxon>Dothideomycetes</taxon>
        <taxon>Dothideomycetes incertae sedis</taxon>
        <taxon>Eremomycetales</taxon>
        <taxon>Eremomycetaceae</taxon>
        <taxon>Eremomyces</taxon>
    </lineage>
</organism>
<reference evidence="11" key="2">
    <citation type="submission" date="2020-04" db="EMBL/GenBank/DDBJ databases">
        <authorList>
            <consortium name="NCBI Genome Project"/>
        </authorList>
    </citation>
    <scope>NUCLEOTIDE SEQUENCE</scope>
    <source>
        <strain evidence="11">CBS 781.70</strain>
    </source>
</reference>
<feature type="transmembrane region" description="Helical" evidence="8">
    <location>
        <begin position="12"/>
        <end position="30"/>
    </location>
</feature>
<evidence type="ECO:0000256" key="1">
    <source>
        <dbReference type="ARBA" id="ARBA00004141"/>
    </source>
</evidence>
<protein>
    <submittedName>
        <fullName evidence="9 11">PQ-loop-domain-containing protein</fullName>
    </submittedName>
</protein>
<evidence type="ECO:0000256" key="8">
    <source>
        <dbReference type="SAM" id="Phobius"/>
    </source>
</evidence>
<evidence type="ECO:0000256" key="7">
    <source>
        <dbReference type="SAM" id="MobiDB-lite"/>
    </source>
</evidence>
<dbReference type="FunFam" id="1.20.1280.290:FF:000009">
    <property type="entry name" value="PQ loop repeat family protein"/>
    <property type="match status" value="1"/>
</dbReference>
<evidence type="ECO:0000256" key="5">
    <source>
        <dbReference type="ARBA" id="ARBA00038039"/>
    </source>
</evidence>
<dbReference type="GeneID" id="54415515"/>
<proteinExistence type="inferred from homology"/>
<evidence type="ECO:0000256" key="4">
    <source>
        <dbReference type="ARBA" id="ARBA00023136"/>
    </source>
</evidence>
<dbReference type="InterPro" id="IPR006603">
    <property type="entry name" value="PQ-loop_rpt"/>
</dbReference>
<dbReference type="PANTHER" id="PTHR16201:SF44">
    <property type="entry name" value="SEVEN TRANSMEMBRANE PROTEIN 1"/>
    <property type="match status" value="1"/>
</dbReference>
<dbReference type="GO" id="GO:0034486">
    <property type="term" value="P:vacuolar transmembrane transport"/>
    <property type="evidence" value="ECO:0007669"/>
    <property type="project" value="UniProtKB-ARBA"/>
</dbReference>
<evidence type="ECO:0000256" key="6">
    <source>
        <dbReference type="ARBA" id="ARBA00050768"/>
    </source>
</evidence>
<dbReference type="Pfam" id="PF04193">
    <property type="entry name" value="PQ-loop"/>
    <property type="match status" value="2"/>
</dbReference>
<feature type="transmembrane region" description="Helical" evidence="8">
    <location>
        <begin position="257"/>
        <end position="276"/>
    </location>
</feature>
<dbReference type="RefSeq" id="XP_033536308.1">
    <property type="nucleotide sequence ID" value="XM_033674945.1"/>
</dbReference>
<sequence>MDPGIPITWNEALSGVFGSISIAAWIFLLVPQLITNYTHSSASGLSLAFLLVWLLGDITSFVGSLLAHLVPTVVLLGGYFCVADFVLITQVLYYNFINARREAKKPSAAHANANGHTADNEESPLLRRDSAEAAHQPRRRKSSTASRRSTLSRRYSRGSLPSILEESTGTTAWLKNTGAIIGICAVGAAGWGIAYGTGVWKPVPSPSAVHASRMGKEASMQTAASVLGYASAVCYLGARIPQIVKNQREKSCEGLSLLFFCLSLLGNATYGAGILFHSLEKDYVVKNLPWLLGSLGTIVEDVVIFVQFHAFRDRPPPSAIV</sequence>
<dbReference type="GO" id="GO:0098852">
    <property type="term" value="C:lytic vacuole membrane"/>
    <property type="evidence" value="ECO:0007669"/>
    <property type="project" value="UniProtKB-ARBA"/>
</dbReference>
<dbReference type="FunFam" id="1.20.1280.290:FF:000012">
    <property type="entry name" value="Vacuolar membrane PQ loop repeat protein"/>
    <property type="match status" value="1"/>
</dbReference>
<evidence type="ECO:0000313" key="11">
    <source>
        <dbReference type="RefSeq" id="XP_033536308.1"/>
    </source>
</evidence>
<gene>
    <name evidence="9 11" type="ORF">P152DRAFT_283292</name>
</gene>
<keyword evidence="3 8" id="KW-1133">Transmembrane helix</keyword>
<evidence type="ECO:0000256" key="2">
    <source>
        <dbReference type="ARBA" id="ARBA00022692"/>
    </source>
</evidence>
<dbReference type="PANTHER" id="PTHR16201">
    <property type="entry name" value="SEVEN TRANSMEMBRANE PROTEIN 1-RELATED"/>
    <property type="match status" value="1"/>
</dbReference>
<dbReference type="AlphaFoldDB" id="A0A6G1G9C0"/>
<dbReference type="EMBL" id="ML975153">
    <property type="protein sequence ID" value="KAF1814677.1"/>
    <property type="molecule type" value="Genomic_DNA"/>
</dbReference>
<feature type="transmembrane region" description="Helical" evidence="8">
    <location>
        <begin position="218"/>
        <end position="236"/>
    </location>
</feature>
<evidence type="ECO:0000256" key="3">
    <source>
        <dbReference type="ARBA" id="ARBA00022989"/>
    </source>
</evidence>
<dbReference type="GO" id="GO:0015174">
    <property type="term" value="F:basic amino acid transmembrane transporter activity"/>
    <property type="evidence" value="ECO:0007669"/>
    <property type="project" value="UniProtKB-ARBA"/>
</dbReference>
<dbReference type="Proteomes" id="UP000504638">
    <property type="component" value="Unplaced"/>
</dbReference>
<feature type="transmembrane region" description="Helical" evidence="8">
    <location>
        <begin position="73"/>
        <end position="96"/>
    </location>
</feature>
<feature type="transmembrane region" description="Helical" evidence="8">
    <location>
        <begin position="42"/>
        <end position="67"/>
    </location>
</feature>
<feature type="transmembrane region" description="Helical" evidence="8">
    <location>
        <begin position="288"/>
        <end position="308"/>
    </location>
</feature>
<dbReference type="InterPro" id="IPR051415">
    <property type="entry name" value="LAAT-1"/>
</dbReference>
<name>A0A6G1G9C0_9PEZI</name>
<comment type="subcellular location">
    <subcellularLocation>
        <location evidence="1">Membrane</location>
        <topology evidence="1">Multi-pass membrane protein</topology>
    </subcellularLocation>
</comment>
<evidence type="ECO:0000313" key="9">
    <source>
        <dbReference type="EMBL" id="KAF1814677.1"/>
    </source>
</evidence>
<feature type="region of interest" description="Disordered" evidence="7">
    <location>
        <begin position="107"/>
        <end position="154"/>
    </location>
</feature>
<keyword evidence="4 8" id="KW-0472">Membrane</keyword>
<reference evidence="9 11" key="1">
    <citation type="submission" date="2020-01" db="EMBL/GenBank/DDBJ databases">
        <authorList>
            <consortium name="DOE Joint Genome Institute"/>
            <person name="Haridas S."/>
            <person name="Albert R."/>
            <person name="Binder M."/>
            <person name="Bloem J."/>
            <person name="Labutti K."/>
            <person name="Salamov A."/>
            <person name="Andreopoulos B."/>
            <person name="Baker S.E."/>
            <person name="Barry K."/>
            <person name="Bills G."/>
            <person name="Bluhm B.H."/>
            <person name="Cannon C."/>
            <person name="Castanera R."/>
            <person name="Culley D.E."/>
            <person name="Daum C."/>
            <person name="Ezra D."/>
            <person name="Gonzalez J.B."/>
            <person name="Henrissat B."/>
            <person name="Kuo A."/>
            <person name="Liang C."/>
            <person name="Lipzen A."/>
            <person name="Lutzoni F."/>
            <person name="Magnuson J."/>
            <person name="Mondo S."/>
            <person name="Nolan M."/>
            <person name="Ohm R."/>
            <person name="Pangilinan J."/>
            <person name="Park H.-J."/>
            <person name="Ramirez L."/>
            <person name="Alfaro M."/>
            <person name="Sun H."/>
            <person name="Tritt A."/>
            <person name="Yoshinaga Y."/>
            <person name="Zwiers L.-H."/>
            <person name="Turgeon B.G."/>
            <person name="Goodwin S.B."/>
            <person name="Spatafora J.W."/>
            <person name="Crous P.W."/>
            <person name="Grigoriev I.V."/>
        </authorList>
    </citation>
    <scope>NUCLEOTIDE SEQUENCE</scope>
    <source>
        <strain evidence="9 11">CBS 781.70</strain>
    </source>
</reference>
<comment type="catalytic activity">
    <reaction evidence="6">
        <text>L-histidine(out) + L-arginine(in) = L-histidine(in) + L-arginine(out)</text>
        <dbReference type="Rhea" id="RHEA:71063"/>
        <dbReference type="ChEBI" id="CHEBI:32682"/>
        <dbReference type="ChEBI" id="CHEBI:57595"/>
    </reaction>
</comment>
<dbReference type="SMART" id="SM00679">
    <property type="entry name" value="CTNS"/>
    <property type="match status" value="2"/>
</dbReference>
<keyword evidence="2 8" id="KW-0812">Transmembrane</keyword>
<evidence type="ECO:0000313" key="10">
    <source>
        <dbReference type="Proteomes" id="UP000504638"/>
    </source>
</evidence>
<reference evidence="11" key="3">
    <citation type="submission" date="2025-04" db="UniProtKB">
        <authorList>
            <consortium name="RefSeq"/>
        </authorList>
    </citation>
    <scope>IDENTIFICATION</scope>
    <source>
        <strain evidence="11">CBS 781.70</strain>
    </source>
</reference>
<dbReference type="Gene3D" id="1.20.1280.290">
    <property type="match status" value="2"/>
</dbReference>
<feature type="transmembrane region" description="Helical" evidence="8">
    <location>
        <begin position="179"/>
        <end position="198"/>
    </location>
</feature>
<accession>A0A6G1G9C0</accession>
<keyword evidence="10" id="KW-1185">Reference proteome</keyword>